<dbReference type="InterPro" id="IPR052172">
    <property type="entry name" value="UxaA_altronate/galactarate_dh"/>
</dbReference>
<gene>
    <name evidence="3" type="ORF">G9U52_04590</name>
</gene>
<evidence type="ECO:0000259" key="2">
    <source>
        <dbReference type="SMART" id="SM00858"/>
    </source>
</evidence>
<reference evidence="3" key="1">
    <citation type="submission" date="2020-03" db="EMBL/GenBank/DDBJ databases">
        <title>Draft sequencing of Paenibacilllus sp. S3N08.</title>
        <authorList>
            <person name="Kim D.-U."/>
        </authorList>
    </citation>
    <scope>NUCLEOTIDE SEQUENCE</scope>
    <source>
        <strain evidence="3">S3N08</strain>
    </source>
</reference>
<dbReference type="Proteomes" id="UP001165962">
    <property type="component" value="Unassembled WGS sequence"/>
</dbReference>
<keyword evidence="1" id="KW-0456">Lyase</keyword>
<keyword evidence="4" id="KW-1185">Reference proteome</keyword>
<dbReference type="PANTHER" id="PTHR30536">
    <property type="entry name" value="ALTRONATE/GALACTARATE DEHYDRATASE"/>
    <property type="match status" value="1"/>
</dbReference>
<accession>A0ABX0J1V8</accession>
<dbReference type="InterPro" id="IPR044144">
    <property type="entry name" value="SAF_UxaA/GarD"/>
</dbReference>
<dbReference type="RefSeq" id="WP_166146779.1">
    <property type="nucleotide sequence ID" value="NZ_JAAOIW010000002.1"/>
</dbReference>
<dbReference type="GO" id="GO:0016787">
    <property type="term" value="F:hydrolase activity"/>
    <property type="evidence" value="ECO:0007669"/>
    <property type="project" value="UniProtKB-KW"/>
</dbReference>
<dbReference type="SMART" id="SM00858">
    <property type="entry name" value="SAF"/>
    <property type="match status" value="1"/>
</dbReference>
<evidence type="ECO:0000313" key="4">
    <source>
        <dbReference type="Proteomes" id="UP001165962"/>
    </source>
</evidence>
<keyword evidence="3" id="KW-0378">Hydrolase</keyword>
<protein>
    <submittedName>
        <fullName evidence="3">UxaA family hydrolase</fullName>
    </submittedName>
</protein>
<feature type="domain" description="SAF" evidence="2">
    <location>
        <begin position="19"/>
        <end position="94"/>
    </location>
</feature>
<organism evidence="3 4">
    <name type="scientific">Paenibacillus agricola</name>
    <dbReference type="NCBI Taxonomy" id="2716264"/>
    <lineage>
        <taxon>Bacteria</taxon>
        <taxon>Bacillati</taxon>
        <taxon>Bacillota</taxon>
        <taxon>Bacilli</taxon>
        <taxon>Bacillales</taxon>
        <taxon>Paenibacillaceae</taxon>
        <taxon>Paenibacillus</taxon>
    </lineage>
</organism>
<evidence type="ECO:0000313" key="3">
    <source>
        <dbReference type="EMBL" id="NHN29104.1"/>
    </source>
</evidence>
<proteinExistence type="predicted"/>
<dbReference type="PANTHER" id="PTHR30536:SF5">
    <property type="entry name" value="ALTRONATE DEHYDRATASE"/>
    <property type="match status" value="1"/>
</dbReference>
<comment type="caution">
    <text evidence="3">The sequence shown here is derived from an EMBL/GenBank/DDBJ whole genome shotgun (WGS) entry which is preliminary data.</text>
</comment>
<dbReference type="InterPro" id="IPR013974">
    <property type="entry name" value="SAF"/>
</dbReference>
<name>A0ABX0J1V8_9BACL</name>
<sequence length="106" mass="11551">MAEHQIEEGADALVMDPRDHVATAIKDLEQGQKVAYRVLDQVREVTLVDAIGFGHKLALQDIAQGTDICKYGEVIGRTTVLIRAGEHVHVHNVEGIRGRGDQASKA</sequence>
<dbReference type="Pfam" id="PF08666">
    <property type="entry name" value="SAF"/>
    <property type="match status" value="1"/>
</dbReference>
<dbReference type="CDD" id="cd11613">
    <property type="entry name" value="SAF_AH_GD"/>
    <property type="match status" value="1"/>
</dbReference>
<dbReference type="Gene3D" id="2.30.130.110">
    <property type="match status" value="1"/>
</dbReference>
<evidence type="ECO:0000256" key="1">
    <source>
        <dbReference type="ARBA" id="ARBA00023239"/>
    </source>
</evidence>
<dbReference type="EMBL" id="JAAOIW010000002">
    <property type="protein sequence ID" value="NHN29104.1"/>
    <property type="molecule type" value="Genomic_DNA"/>
</dbReference>